<evidence type="ECO:0000256" key="4">
    <source>
        <dbReference type="ARBA" id="ARBA00022691"/>
    </source>
</evidence>
<keyword evidence="4" id="KW-0949">S-adenosyl-L-methionine</keyword>
<keyword evidence="3" id="KW-0808">Transferase</keyword>
<evidence type="ECO:0000256" key="3">
    <source>
        <dbReference type="ARBA" id="ARBA00022679"/>
    </source>
</evidence>
<dbReference type="SUPFAM" id="SSF53335">
    <property type="entry name" value="S-adenosyl-L-methionine-dependent methyltransferases"/>
    <property type="match status" value="1"/>
</dbReference>
<dbReference type="Pfam" id="PF00145">
    <property type="entry name" value="DNA_methylase"/>
    <property type="match status" value="1"/>
</dbReference>
<dbReference type="GO" id="GO:0032259">
    <property type="term" value="P:methylation"/>
    <property type="evidence" value="ECO:0007669"/>
    <property type="project" value="UniProtKB-KW"/>
</dbReference>
<dbReference type="GO" id="GO:0003677">
    <property type="term" value="F:DNA binding"/>
    <property type="evidence" value="ECO:0007669"/>
    <property type="project" value="TreeGrafter"/>
</dbReference>
<dbReference type="Gene3D" id="3.90.120.10">
    <property type="entry name" value="DNA Methylase, subunit A, domain 2"/>
    <property type="match status" value="1"/>
</dbReference>
<keyword evidence="2" id="KW-0489">Methyltransferase</keyword>
<dbReference type="AlphaFoldDB" id="X0W712"/>
<reference evidence="5" key="1">
    <citation type="journal article" date="2014" name="Front. Microbiol.">
        <title>High frequency of phylogenetically diverse reductive dehalogenase-homologous genes in deep subseafloor sedimentary metagenomes.</title>
        <authorList>
            <person name="Kawai M."/>
            <person name="Futagami T."/>
            <person name="Toyoda A."/>
            <person name="Takaki Y."/>
            <person name="Nishi S."/>
            <person name="Hori S."/>
            <person name="Arai W."/>
            <person name="Tsubouchi T."/>
            <person name="Morono Y."/>
            <person name="Uchiyama I."/>
            <person name="Ito T."/>
            <person name="Fujiyama A."/>
            <person name="Inagaki F."/>
            <person name="Takami H."/>
        </authorList>
    </citation>
    <scope>NUCLEOTIDE SEQUENCE</scope>
    <source>
        <strain evidence="5">Expedition CK06-06</strain>
    </source>
</reference>
<feature type="non-terminal residue" evidence="5">
    <location>
        <position position="1"/>
    </location>
</feature>
<dbReference type="PANTHER" id="PTHR10629">
    <property type="entry name" value="CYTOSINE-SPECIFIC METHYLTRANSFERASE"/>
    <property type="match status" value="1"/>
</dbReference>
<organism evidence="5">
    <name type="scientific">marine sediment metagenome</name>
    <dbReference type="NCBI Taxonomy" id="412755"/>
    <lineage>
        <taxon>unclassified sequences</taxon>
        <taxon>metagenomes</taxon>
        <taxon>ecological metagenomes</taxon>
    </lineage>
</organism>
<evidence type="ECO:0000256" key="2">
    <source>
        <dbReference type="ARBA" id="ARBA00022603"/>
    </source>
</evidence>
<sequence>VNDQKGLTYHIPPNHRKNTLERFKLINPGEGLKDLFMKLSKEQIIELQKRKILPKRWYIQRNRRLVKDKPSPTVTSHCIDELLHPEQHRSLTVREVARLQSFPDAYDFKGGPIICPHIYETQDKYEQIGDAVPPLLAYYWGLTIKKLWRKIKE</sequence>
<dbReference type="InterPro" id="IPR029063">
    <property type="entry name" value="SAM-dependent_MTases_sf"/>
</dbReference>
<protein>
    <recommendedName>
        <fullName evidence="1">DNA (cytosine-5-)-methyltransferase</fullName>
        <ecNumber evidence="1">2.1.1.37</ecNumber>
    </recommendedName>
</protein>
<dbReference type="GO" id="GO:0003886">
    <property type="term" value="F:DNA (cytosine-5-)-methyltransferase activity"/>
    <property type="evidence" value="ECO:0007669"/>
    <property type="project" value="UniProtKB-EC"/>
</dbReference>
<comment type="caution">
    <text evidence="5">The sequence shown here is derived from an EMBL/GenBank/DDBJ whole genome shotgun (WGS) entry which is preliminary data.</text>
</comment>
<dbReference type="InterPro" id="IPR001525">
    <property type="entry name" value="C5_MeTfrase"/>
</dbReference>
<name>X0W712_9ZZZZ</name>
<dbReference type="GO" id="GO:0044027">
    <property type="term" value="P:negative regulation of gene expression via chromosomal CpG island methylation"/>
    <property type="evidence" value="ECO:0007669"/>
    <property type="project" value="TreeGrafter"/>
</dbReference>
<accession>X0W712</accession>
<gene>
    <name evidence="5" type="ORF">S01H1_55659</name>
</gene>
<dbReference type="PANTHER" id="PTHR10629:SF52">
    <property type="entry name" value="DNA (CYTOSINE-5)-METHYLTRANSFERASE 1"/>
    <property type="match status" value="1"/>
</dbReference>
<dbReference type="GO" id="GO:0005634">
    <property type="term" value="C:nucleus"/>
    <property type="evidence" value="ECO:0007669"/>
    <property type="project" value="TreeGrafter"/>
</dbReference>
<dbReference type="InterPro" id="IPR050390">
    <property type="entry name" value="C5-Methyltransferase"/>
</dbReference>
<dbReference type="EC" id="2.1.1.37" evidence="1"/>
<evidence type="ECO:0000256" key="1">
    <source>
        <dbReference type="ARBA" id="ARBA00011975"/>
    </source>
</evidence>
<evidence type="ECO:0000313" key="5">
    <source>
        <dbReference type="EMBL" id="GAG26719.1"/>
    </source>
</evidence>
<proteinExistence type="predicted"/>
<dbReference type="EMBL" id="BARS01036192">
    <property type="protein sequence ID" value="GAG26719.1"/>
    <property type="molecule type" value="Genomic_DNA"/>
</dbReference>